<dbReference type="PROSITE" id="PS50932">
    <property type="entry name" value="HTH_LACI_2"/>
    <property type="match status" value="1"/>
</dbReference>
<dbReference type="CDD" id="cd06294">
    <property type="entry name" value="PBP1_MalR-like"/>
    <property type="match status" value="1"/>
</dbReference>
<dbReference type="InterPro" id="IPR046335">
    <property type="entry name" value="LacI/GalR-like_sensor"/>
</dbReference>
<keyword evidence="2" id="KW-0238">DNA-binding</keyword>
<name>A0A516KGA4_9BACI</name>
<dbReference type="SUPFAM" id="SSF47413">
    <property type="entry name" value="lambda repressor-like DNA-binding domains"/>
    <property type="match status" value="1"/>
</dbReference>
<dbReference type="RefSeq" id="WP_143893889.1">
    <property type="nucleotide sequence ID" value="NZ_CP041666.1"/>
</dbReference>
<proteinExistence type="predicted"/>
<feature type="domain" description="HTH lacI-type" evidence="4">
    <location>
        <begin position="3"/>
        <end position="57"/>
    </location>
</feature>
<dbReference type="Pfam" id="PF00356">
    <property type="entry name" value="LacI"/>
    <property type="match status" value="1"/>
</dbReference>
<evidence type="ECO:0000259" key="4">
    <source>
        <dbReference type="PROSITE" id="PS50932"/>
    </source>
</evidence>
<dbReference type="GO" id="GO:0000976">
    <property type="term" value="F:transcription cis-regulatory region binding"/>
    <property type="evidence" value="ECO:0007669"/>
    <property type="project" value="TreeGrafter"/>
</dbReference>
<dbReference type="InterPro" id="IPR028082">
    <property type="entry name" value="Peripla_BP_I"/>
</dbReference>
<keyword evidence="1" id="KW-0805">Transcription regulation</keyword>
<dbReference type="PANTHER" id="PTHR30146">
    <property type="entry name" value="LACI-RELATED TRANSCRIPTIONAL REPRESSOR"/>
    <property type="match status" value="1"/>
</dbReference>
<evidence type="ECO:0000256" key="1">
    <source>
        <dbReference type="ARBA" id="ARBA00023015"/>
    </source>
</evidence>
<keyword evidence="6" id="KW-1185">Reference proteome</keyword>
<dbReference type="OrthoDB" id="9788209at2"/>
<evidence type="ECO:0000256" key="3">
    <source>
        <dbReference type="ARBA" id="ARBA00023163"/>
    </source>
</evidence>
<dbReference type="Gene3D" id="1.10.260.40">
    <property type="entry name" value="lambda repressor-like DNA-binding domains"/>
    <property type="match status" value="1"/>
</dbReference>
<evidence type="ECO:0000313" key="6">
    <source>
        <dbReference type="Proteomes" id="UP000315215"/>
    </source>
</evidence>
<dbReference type="Gene3D" id="3.40.50.2300">
    <property type="match status" value="2"/>
</dbReference>
<dbReference type="InterPro" id="IPR010982">
    <property type="entry name" value="Lambda_DNA-bd_dom_sf"/>
</dbReference>
<dbReference type="KEGG" id="aqt:FN924_09410"/>
<dbReference type="InterPro" id="IPR000843">
    <property type="entry name" value="HTH_LacI"/>
</dbReference>
<dbReference type="SUPFAM" id="SSF53822">
    <property type="entry name" value="Periplasmic binding protein-like I"/>
    <property type="match status" value="1"/>
</dbReference>
<dbReference type="PANTHER" id="PTHR30146:SF109">
    <property type="entry name" value="HTH-TYPE TRANSCRIPTIONAL REGULATOR GALS"/>
    <property type="match status" value="1"/>
</dbReference>
<dbReference type="Pfam" id="PF13377">
    <property type="entry name" value="Peripla_BP_3"/>
    <property type="match status" value="1"/>
</dbReference>
<evidence type="ECO:0000313" key="5">
    <source>
        <dbReference type="EMBL" id="QDP40376.1"/>
    </source>
</evidence>
<reference evidence="5 6" key="1">
    <citation type="submission" date="2019-07" db="EMBL/GenBank/DDBJ databases">
        <authorList>
            <person name="Li J."/>
        </authorList>
    </citation>
    <scope>NUCLEOTIDE SEQUENCE [LARGE SCALE GENOMIC DNA]</scope>
    <source>
        <strain evidence="5 6">TKL69</strain>
    </source>
</reference>
<protein>
    <submittedName>
        <fullName evidence="5">LacI family transcriptional regulator</fullName>
    </submittedName>
</protein>
<dbReference type="Proteomes" id="UP000315215">
    <property type="component" value="Chromosome"/>
</dbReference>
<gene>
    <name evidence="5" type="ORF">FN924_09410</name>
</gene>
<sequence length="342" mass="37982">MAVTIKDVAKAAGVAPSTVSRVLADNPRISAETKKRVKKAMKDLGYHPNINARNLAVRSTKAIGVIMPSSADKALQNPFFPEVLRGISSVAHDMEYSLYVSTGANEDEIVEEVKRMIHGNRVDGVILLYSRVNDDVLDYLLEKEFPFVVVGKPYRDESEITYVDNNNVRAGYEITKHLIELGHEYIGFIGGSTDLVVTLDRLNGFNSAILEAGLPNVDEYKVHTEFSKSGGRDAVEHLFTLDIPPTALVITDDLMSLGVITMLEEFGYSVPKDVSITSFNNVYLSEITRPPLTTVDIKIYELGTNSAKNLIELTQNKNELAKRIIVPYQINYRQSTAKRESL</sequence>
<dbReference type="GO" id="GO:0003700">
    <property type="term" value="F:DNA-binding transcription factor activity"/>
    <property type="evidence" value="ECO:0007669"/>
    <property type="project" value="TreeGrafter"/>
</dbReference>
<keyword evidence="3" id="KW-0804">Transcription</keyword>
<dbReference type="CDD" id="cd01392">
    <property type="entry name" value="HTH_LacI"/>
    <property type="match status" value="1"/>
</dbReference>
<dbReference type="SMART" id="SM00354">
    <property type="entry name" value="HTH_LACI"/>
    <property type="match status" value="1"/>
</dbReference>
<accession>A0A516KGA4</accession>
<evidence type="ECO:0000256" key="2">
    <source>
        <dbReference type="ARBA" id="ARBA00023125"/>
    </source>
</evidence>
<dbReference type="EMBL" id="CP041666">
    <property type="protein sequence ID" value="QDP40376.1"/>
    <property type="molecule type" value="Genomic_DNA"/>
</dbReference>
<dbReference type="AlphaFoldDB" id="A0A516KGA4"/>
<organism evidence="5 6">
    <name type="scientific">Radiobacillus deserti</name>
    <dbReference type="NCBI Taxonomy" id="2594883"/>
    <lineage>
        <taxon>Bacteria</taxon>
        <taxon>Bacillati</taxon>
        <taxon>Bacillota</taxon>
        <taxon>Bacilli</taxon>
        <taxon>Bacillales</taxon>
        <taxon>Bacillaceae</taxon>
        <taxon>Radiobacillus</taxon>
    </lineage>
</organism>